<dbReference type="InterPro" id="IPR010130">
    <property type="entry name" value="T1SS_OMP_TolC"/>
</dbReference>
<evidence type="ECO:0000256" key="2">
    <source>
        <dbReference type="ARBA" id="ARBA00007613"/>
    </source>
</evidence>
<keyword evidence="3" id="KW-0813">Transport</keyword>
<feature type="compositionally biased region" description="Low complexity" evidence="8">
    <location>
        <begin position="462"/>
        <end position="472"/>
    </location>
</feature>
<evidence type="ECO:0000256" key="7">
    <source>
        <dbReference type="ARBA" id="ARBA00023237"/>
    </source>
</evidence>
<gene>
    <name evidence="10" type="ORF">RPR59_11070</name>
</gene>
<name>A0ABZ0B6I5_9SPHN</name>
<keyword evidence="4" id="KW-1134">Transmembrane beta strand</keyword>
<accession>A0ABZ0B6I5</accession>
<dbReference type="PANTHER" id="PTHR30026:SF22">
    <property type="entry name" value="OUTER MEMBRANE EFFLUX PROTEIN"/>
    <property type="match status" value="1"/>
</dbReference>
<dbReference type="SUPFAM" id="SSF56954">
    <property type="entry name" value="Outer membrane efflux proteins (OEP)"/>
    <property type="match status" value="1"/>
</dbReference>
<evidence type="ECO:0000256" key="3">
    <source>
        <dbReference type="ARBA" id="ARBA00022448"/>
    </source>
</evidence>
<keyword evidence="11" id="KW-1185">Reference proteome</keyword>
<feature type="region of interest" description="Disordered" evidence="8">
    <location>
        <begin position="453"/>
        <end position="502"/>
    </location>
</feature>
<reference evidence="10 11" key="1">
    <citation type="submission" date="2023-09" db="EMBL/GenBank/DDBJ databases">
        <authorList>
            <person name="Rey-Velasco X."/>
        </authorList>
    </citation>
    <scope>NUCLEOTIDE SEQUENCE [LARGE SCALE GENOMIC DNA]</scope>
    <source>
        <strain evidence="10 11">W311</strain>
    </source>
</reference>
<evidence type="ECO:0000256" key="1">
    <source>
        <dbReference type="ARBA" id="ARBA00004442"/>
    </source>
</evidence>
<comment type="similarity">
    <text evidence="2">Belongs to the outer membrane factor (OMF) (TC 1.B.17) family.</text>
</comment>
<protein>
    <submittedName>
        <fullName evidence="10">TolC family outer membrane protein</fullName>
    </submittedName>
</protein>
<evidence type="ECO:0000313" key="11">
    <source>
        <dbReference type="Proteomes" id="UP001302249"/>
    </source>
</evidence>
<keyword evidence="6" id="KW-0472">Membrane</keyword>
<evidence type="ECO:0000313" key="10">
    <source>
        <dbReference type="EMBL" id="WNO52993.1"/>
    </source>
</evidence>
<dbReference type="Gene3D" id="1.20.1600.10">
    <property type="entry name" value="Outer membrane efflux proteins (OEP)"/>
    <property type="match status" value="1"/>
</dbReference>
<dbReference type="Proteomes" id="UP001302249">
    <property type="component" value="Chromosome"/>
</dbReference>
<feature type="signal peptide" evidence="9">
    <location>
        <begin position="1"/>
        <end position="23"/>
    </location>
</feature>
<evidence type="ECO:0000256" key="5">
    <source>
        <dbReference type="ARBA" id="ARBA00022692"/>
    </source>
</evidence>
<dbReference type="PANTHER" id="PTHR30026">
    <property type="entry name" value="OUTER MEMBRANE PROTEIN TOLC"/>
    <property type="match status" value="1"/>
</dbReference>
<evidence type="ECO:0000256" key="9">
    <source>
        <dbReference type="SAM" id="SignalP"/>
    </source>
</evidence>
<evidence type="ECO:0000256" key="8">
    <source>
        <dbReference type="SAM" id="MobiDB-lite"/>
    </source>
</evidence>
<evidence type="ECO:0000256" key="4">
    <source>
        <dbReference type="ARBA" id="ARBA00022452"/>
    </source>
</evidence>
<keyword evidence="5" id="KW-0812">Transmembrane</keyword>
<organism evidence="10 11">
    <name type="scientific">Stakelama saccharophila</name>
    <dbReference type="NCBI Taxonomy" id="3075605"/>
    <lineage>
        <taxon>Bacteria</taxon>
        <taxon>Pseudomonadati</taxon>
        <taxon>Pseudomonadota</taxon>
        <taxon>Alphaproteobacteria</taxon>
        <taxon>Sphingomonadales</taxon>
        <taxon>Sphingomonadaceae</taxon>
        <taxon>Stakelama</taxon>
    </lineage>
</organism>
<sequence>MSRLARLILGTTAVALTIGPAQADTLREALIRAYRSNPTITGARADLRATDEDVPIAKADGRPSVDTRAGYTENLLQPGNTFTSPGRQATGGVSLGIPIYQGGAVENGVRAAETRVLAGRANLRGTEAQLFTDVVAAYMNVIRDQAVVQLNQRNVHALEVNLQATKDRFEVGDLTRTDVAQSEARLAQAQGQLRSAQASLISSREDYIAVVGEEPTDLQPPPDLPNMPNGPAVAVNVALDENPSLIAARRSRDASAFDVQSARAGRLPKLNVVVGGDYYNYLGSLGSGTGVQVGQSGTSATVGLALTMPLFQGGRPAAQVRQAQAREGSAIEQVAAVERDVVAQTRSAYASWQASQYQIESSRAAVRANRLSLEGVRAENSVGTRTILDILNAEQELLNAQVDLVTAQRNAYVAGFALLAAMGEAEAEDLQLDAGGLYDPTVHYERVEGKFWDWDDDPAPEPAATGTADTEPQTATVTGDLDDTLAVDPETGEQKAPNPADD</sequence>
<keyword evidence="9" id="KW-0732">Signal</keyword>
<proteinExistence type="inferred from homology"/>
<dbReference type="RefSeq" id="WP_313914000.1">
    <property type="nucleotide sequence ID" value="NZ_CP135076.1"/>
</dbReference>
<evidence type="ECO:0000256" key="6">
    <source>
        <dbReference type="ARBA" id="ARBA00023136"/>
    </source>
</evidence>
<dbReference type="NCBIfam" id="TIGR01844">
    <property type="entry name" value="type_I_sec_TolC"/>
    <property type="match status" value="1"/>
</dbReference>
<dbReference type="InterPro" id="IPR003423">
    <property type="entry name" value="OMP_efflux"/>
</dbReference>
<dbReference type="EMBL" id="CP135076">
    <property type="protein sequence ID" value="WNO52993.1"/>
    <property type="molecule type" value="Genomic_DNA"/>
</dbReference>
<dbReference type="Pfam" id="PF02321">
    <property type="entry name" value="OEP"/>
    <property type="match status" value="2"/>
</dbReference>
<dbReference type="InterPro" id="IPR051906">
    <property type="entry name" value="TolC-like"/>
</dbReference>
<keyword evidence="7" id="KW-0998">Cell outer membrane</keyword>
<feature type="chain" id="PRO_5047117004" evidence="9">
    <location>
        <begin position="24"/>
        <end position="502"/>
    </location>
</feature>
<comment type="subcellular location">
    <subcellularLocation>
        <location evidence="1">Cell outer membrane</location>
    </subcellularLocation>
</comment>